<dbReference type="InterPro" id="IPR022628">
    <property type="entry name" value="S-AdoMet_synt_N"/>
</dbReference>
<dbReference type="RefSeq" id="WP_165108740.1">
    <property type="nucleotide sequence ID" value="NZ_JAAKYA010000082.1"/>
</dbReference>
<dbReference type="UniPathway" id="UPA00315">
    <property type="reaction ID" value="UER00080"/>
</dbReference>
<feature type="domain" description="S-adenosylmethionine synthetase central" evidence="14">
    <location>
        <begin position="128"/>
        <end position="245"/>
    </location>
</feature>
<dbReference type="GO" id="GO:0006556">
    <property type="term" value="P:S-adenosylmethionine biosynthetic process"/>
    <property type="evidence" value="ECO:0007669"/>
    <property type="project" value="UniProtKB-UniRule"/>
</dbReference>
<proteinExistence type="inferred from homology"/>
<dbReference type="GO" id="GO:0005524">
    <property type="term" value="F:ATP binding"/>
    <property type="evidence" value="ECO:0007669"/>
    <property type="project" value="UniProtKB-UniRule"/>
</dbReference>
<evidence type="ECO:0000256" key="8">
    <source>
        <dbReference type="ARBA" id="ARBA00022842"/>
    </source>
</evidence>
<evidence type="ECO:0000256" key="6">
    <source>
        <dbReference type="ARBA" id="ARBA00022741"/>
    </source>
</evidence>
<evidence type="ECO:0000259" key="13">
    <source>
        <dbReference type="Pfam" id="PF00438"/>
    </source>
</evidence>
<dbReference type="Pfam" id="PF02772">
    <property type="entry name" value="S-AdoMet_synt_M"/>
    <property type="match status" value="1"/>
</dbReference>
<feature type="binding site" evidence="10">
    <location>
        <position position="44"/>
    </location>
    <ligand>
        <name>K(+)</name>
        <dbReference type="ChEBI" id="CHEBI:29103"/>
    </ligand>
</feature>
<gene>
    <name evidence="10" type="primary">metK</name>
    <name evidence="16" type="ORF">G4L39_12280</name>
</gene>
<dbReference type="InterPro" id="IPR022636">
    <property type="entry name" value="S-AdoMet_synthetase_sfam"/>
</dbReference>
<dbReference type="PIRSF" id="PIRSF000497">
    <property type="entry name" value="MAT"/>
    <property type="match status" value="1"/>
</dbReference>
<comment type="pathway">
    <text evidence="1 10">Amino-acid biosynthesis; S-adenosyl-L-methionine biosynthesis; S-adenosyl-L-methionine from L-methionine: step 1/1.</text>
</comment>
<feature type="binding site" evidence="10">
    <location>
        <position position="253"/>
    </location>
    <ligand>
        <name>L-methionine</name>
        <dbReference type="ChEBI" id="CHEBI:57844"/>
        <note>ligand shared between two neighboring subunits</note>
    </ligand>
</feature>
<comment type="cofactor">
    <cofactor evidence="10">
        <name>K(+)</name>
        <dbReference type="ChEBI" id="CHEBI:29103"/>
    </cofactor>
    <text evidence="10">Binds 1 potassium ion per subunit.</text>
</comment>
<accession>A0A6M1RXU5</accession>
<dbReference type="Pfam" id="PF00438">
    <property type="entry name" value="S-AdoMet_synt_N"/>
    <property type="match status" value="1"/>
</dbReference>
<organism evidence="16 17">
    <name type="scientific">Limisphaera ngatamarikiensis</name>
    <dbReference type="NCBI Taxonomy" id="1324935"/>
    <lineage>
        <taxon>Bacteria</taxon>
        <taxon>Pseudomonadati</taxon>
        <taxon>Verrucomicrobiota</taxon>
        <taxon>Verrucomicrobiia</taxon>
        <taxon>Limisphaerales</taxon>
        <taxon>Limisphaeraceae</taxon>
        <taxon>Limisphaera</taxon>
    </lineage>
</organism>
<dbReference type="Gene3D" id="3.30.300.10">
    <property type="match status" value="3"/>
</dbReference>
<dbReference type="PROSITE" id="PS00376">
    <property type="entry name" value="ADOMET_SYNTHASE_1"/>
    <property type="match status" value="1"/>
</dbReference>
<comment type="function">
    <text evidence="10">Catalyzes the formation of S-adenosylmethionine (AdoMet) from methionine and ATP. The overall synthetic reaction is composed of two sequential steps, AdoMet formation and the subsequent tripolyphosphate hydrolysis which occurs prior to release of AdoMet from the enzyme.</text>
</comment>
<feature type="binding site" evidence="10">
    <location>
        <position position="253"/>
    </location>
    <ligand>
        <name>ATP</name>
        <dbReference type="ChEBI" id="CHEBI:30616"/>
        <note>ligand shared between two neighboring subunits</note>
    </ligand>
</feature>
<reference evidence="16 17" key="1">
    <citation type="submission" date="2020-02" db="EMBL/GenBank/DDBJ databases">
        <title>Draft genome sequence of Limisphaera ngatamarikiensis NGM72.4T, a thermophilic Verrucomicrobia grouped in subdivision 3.</title>
        <authorList>
            <person name="Carere C.R."/>
            <person name="Steen J."/>
            <person name="Hugenholtz P."/>
            <person name="Stott M.B."/>
        </authorList>
    </citation>
    <scope>NUCLEOTIDE SEQUENCE [LARGE SCALE GENOMIC DNA]</scope>
    <source>
        <strain evidence="16 17">NGM72.4</strain>
    </source>
</reference>
<dbReference type="FunFam" id="3.30.300.10:FF:000003">
    <property type="entry name" value="S-adenosylmethionine synthase"/>
    <property type="match status" value="1"/>
</dbReference>
<dbReference type="PROSITE" id="PS00377">
    <property type="entry name" value="ADOMET_SYNTHASE_2"/>
    <property type="match status" value="1"/>
</dbReference>
<feature type="binding site" description="in other chain" evidence="10">
    <location>
        <begin position="244"/>
        <end position="245"/>
    </location>
    <ligand>
        <name>ATP</name>
        <dbReference type="ChEBI" id="CHEBI:30616"/>
        <note>ligand shared between two neighboring subunits</note>
    </ligand>
</feature>
<name>A0A6M1RXU5_9BACT</name>
<keyword evidence="10" id="KW-0963">Cytoplasm</keyword>
<evidence type="ECO:0000256" key="12">
    <source>
        <dbReference type="RuleBase" id="RU004462"/>
    </source>
</evidence>
<evidence type="ECO:0000256" key="7">
    <source>
        <dbReference type="ARBA" id="ARBA00022840"/>
    </source>
</evidence>
<evidence type="ECO:0000256" key="3">
    <source>
        <dbReference type="ARBA" id="ARBA00022563"/>
    </source>
</evidence>
<dbReference type="InterPro" id="IPR022630">
    <property type="entry name" value="S-AdoMet_synt_C"/>
</dbReference>
<evidence type="ECO:0000256" key="10">
    <source>
        <dbReference type="HAMAP-Rule" id="MF_00086"/>
    </source>
</evidence>
<evidence type="ECO:0000313" key="16">
    <source>
        <dbReference type="EMBL" id="NGO40164.1"/>
    </source>
</evidence>
<evidence type="ECO:0000256" key="1">
    <source>
        <dbReference type="ARBA" id="ARBA00005224"/>
    </source>
</evidence>
<comment type="catalytic activity">
    <reaction evidence="10">
        <text>L-methionine + ATP + H2O = S-adenosyl-L-methionine + phosphate + diphosphate</text>
        <dbReference type="Rhea" id="RHEA:21080"/>
        <dbReference type="ChEBI" id="CHEBI:15377"/>
        <dbReference type="ChEBI" id="CHEBI:30616"/>
        <dbReference type="ChEBI" id="CHEBI:33019"/>
        <dbReference type="ChEBI" id="CHEBI:43474"/>
        <dbReference type="ChEBI" id="CHEBI:57844"/>
        <dbReference type="ChEBI" id="CHEBI:59789"/>
        <dbReference type="EC" id="2.5.1.6"/>
    </reaction>
</comment>
<feature type="domain" description="S-adenosylmethionine synthetase C-terminal" evidence="15">
    <location>
        <begin position="247"/>
        <end position="386"/>
    </location>
</feature>
<feature type="binding site" description="in other chain" evidence="10">
    <location>
        <begin position="259"/>
        <end position="260"/>
    </location>
    <ligand>
        <name>ATP</name>
        <dbReference type="ChEBI" id="CHEBI:30616"/>
        <note>ligand shared between two neighboring subunits</note>
    </ligand>
</feature>
<evidence type="ECO:0000256" key="11">
    <source>
        <dbReference type="RuleBase" id="RU000542"/>
    </source>
</evidence>
<feature type="region of interest" description="Flexible loop" evidence="10">
    <location>
        <begin position="108"/>
        <end position="118"/>
    </location>
</feature>
<dbReference type="NCBIfam" id="TIGR01034">
    <property type="entry name" value="metK"/>
    <property type="match status" value="1"/>
</dbReference>
<dbReference type="GO" id="GO:0005737">
    <property type="term" value="C:cytoplasm"/>
    <property type="evidence" value="ECO:0007669"/>
    <property type="project" value="UniProtKB-SubCell"/>
</dbReference>
<feature type="binding site" evidence="10">
    <location>
        <position position="280"/>
    </location>
    <ligand>
        <name>ATP</name>
        <dbReference type="ChEBI" id="CHEBI:30616"/>
        <note>ligand shared between two neighboring subunits</note>
    </ligand>
</feature>
<dbReference type="InterPro" id="IPR022629">
    <property type="entry name" value="S-AdoMet_synt_central"/>
</dbReference>
<comment type="cofactor">
    <cofactor evidence="10">
        <name>Mg(2+)</name>
        <dbReference type="ChEBI" id="CHEBI:18420"/>
    </cofactor>
    <text evidence="10">Binds 2 divalent ions per subunit.</text>
</comment>
<protein>
    <recommendedName>
        <fullName evidence="10">S-adenosylmethionine synthase</fullName>
        <shortName evidence="10">AdoMet synthase</shortName>
        <ecNumber evidence="10">2.5.1.6</ecNumber>
    </recommendedName>
    <alternativeName>
        <fullName evidence="10">MAT</fullName>
    </alternativeName>
    <alternativeName>
        <fullName evidence="10">Methionine adenosyltransferase</fullName>
    </alternativeName>
</protein>
<keyword evidence="5 10" id="KW-0479">Metal-binding</keyword>
<feature type="binding site" evidence="10">
    <location>
        <position position="276"/>
    </location>
    <ligand>
        <name>ATP</name>
        <dbReference type="ChEBI" id="CHEBI:30616"/>
        <note>ligand shared between two neighboring subunits</note>
    </ligand>
</feature>
<dbReference type="GO" id="GO:0000287">
    <property type="term" value="F:magnesium ion binding"/>
    <property type="evidence" value="ECO:0007669"/>
    <property type="project" value="UniProtKB-UniRule"/>
</dbReference>
<keyword evidence="17" id="KW-1185">Reference proteome</keyword>
<evidence type="ECO:0000256" key="4">
    <source>
        <dbReference type="ARBA" id="ARBA00022679"/>
    </source>
</evidence>
<keyword evidence="8 10" id="KW-0460">Magnesium</keyword>
<evidence type="ECO:0000256" key="9">
    <source>
        <dbReference type="ARBA" id="ARBA00022958"/>
    </source>
</evidence>
<feature type="binding site" description="in other chain" evidence="10">
    <location>
        <begin position="178"/>
        <end position="180"/>
    </location>
    <ligand>
        <name>ATP</name>
        <dbReference type="ChEBI" id="CHEBI:30616"/>
        <note>ligand shared between two neighboring subunits</note>
    </ligand>
</feature>
<dbReference type="GO" id="GO:0006730">
    <property type="term" value="P:one-carbon metabolic process"/>
    <property type="evidence" value="ECO:0007669"/>
    <property type="project" value="UniProtKB-KW"/>
</dbReference>
<comment type="similarity">
    <text evidence="2 10 12">Belongs to the AdoMet synthase family.</text>
</comment>
<dbReference type="SUPFAM" id="SSF55973">
    <property type="entry name" value="S-adenosylmethionine synthetase"/>
    <property type="match status" value="3"/>
</dbReference>
<dbReference type="GO" id="GO:0004478">
    <property type="term" value="F:methionine adenosyltransferase activity"/>
    <property type="evidence" value="ECO:0007669"/>
    <property type="project" value="UniProtKB-UniRule"/>
</dbReference>
<feature type="binding site" description="in other chain" evidence="10">
    <location>
        <position position="57"/>
    </location>
    <ligand>
        <name>L-methionine</name>
        <dbReference type="ChEBI" id="CHEBI:57844"/>
        <note>ligand shared between two neighboring subunits</note>
    </ligand>
</feature>
<dbReference type="InterPro" id="IPR022631">
    <property type="entry name" value="ADOMET_SYNTHASE_CS"/>
</dbReference>
<comment type="caution">
    <text evidence="16">The sequence shown here is derived from an EMBL/GenBank/DDBJ whole genome shotgun (WGS) entry which is preliminary data.</text>
</comment>
<feature type="binding site" description="in other chain" evidence="10">
    <location>
        <position position="284"/>
    </location>
    <ligand>
        <name>L-methionine</name>
        <dbReference type="ChEBI" id="CHEBI:57844"/>
        <note>ligand shared between two neighboring subunits</note>
    </ligand>
</feature>
<dbReference type="HAMAP" id="MF_00086">
    <property type="entry name" value="S_AdoMet_synth1"/>
    <property type="match status" value="1"/>
</dbReference>
<evidence type="ECO:0000313" key="17">
    <source>
        <dbReference type="Proteomes" id="UP000477311"/>
    </source>
</evidence>
<dbReference type="AlphaFoldDB" id="A0A6M1RXU5"/>
<dbReference type="EMBL" id="JAAKYA010000082">
    <property type="protein sequence ID" value="NGO40164.1"/>
    <property type="molecule type" value="Genomic_DNA"/>
</dbReference>
<dbReference type="Pfam" id="PF02773">
    <property type="entry name" value="S-AdoMet_synt_C"/>
    <property type="match status" value="1"/>
</dbReference>
<feature type="binding site" description="in other chain" evidence="10">
    <location>
        <position position="108"/>
    </location>
    <ligand>
        <name>L-methionine</name>
        <dbReference type="ChEBI" id="CHEBI:57844"/>
        <note>ligand shared between two neighboring subunits</note>
    </ligand>
</feature>
<dbReference type="Proteomes" id="UP000477311">
    <property type="component" value="Unassembled WGS sequence"/>
</dbReference>
<comment type="subunit">
    <text evidence="10">Homotetramer; dimer of dimers.</text>
</comment>
<sequence>MSPDFIFSSESVGEGHPDKVCDTVSDYVLDACLQVDPQSRVACECYAKSNVLIVGGEITIPSLGSRHPSEVIDFIQIARQAVRDIGYTHDDDVFHADRIFVHLLVTGQSPDIAQGVDARKARGKKTSKQGAGDQGMMFGYACDETPELMPAPIMFAHRLGRELNRIRKSGKVPWLRPDSKTQVSVAYEKGRPVAITNVVLSTQHTPDVDHKEIEDFCIRQVIQKVLPRELLTPKTQYLINPTGRFVVGGPHGDTGLTGRKIIVDTYGGMGRHGGGAFSGKDPTKVDRSAAYMARWVAKNIVAAGWARRCEIQFAYAIGYHRPLNVSIDTFGTGTVSEDRILKAVQKVFNFEPAEIIRQLDLRRPIYKKTTNYGHFGKDDPDLTWERTDKVEELKRALS</sequence>
<feature type="binding site" evidence="10">
    <location>
        <position position="18"/>
    </location>
    <ligand>
        <name>Mg(2+)</name>
        <dbReference type="ChEBI" id="CHEBI:18420"/>
    </ligand>
</feature>
<evidence type="ECO:0000256" key="2">
    <source>
        <dbReference type="ARBA" id="ARBA00009685"/>
    </source>
</evidence>
<keyword evidence="7 10" id="KW-0067">ATP-binding</keyword>
<keyword evidence="4 10" id="KW-0808">Transferase</keyword>
<keyword evidence="9 10" id="KW-0630">Potassium</keyword>
<dbReference type="InterPro" id="IPR002133">
    <property type="entry name" value="S-AdoMet_synthetase"/>
</dbReference>
<feature type="binding site" description="in other chain" evidence="10">
    <location>
        <position position="16"/>
    </location>
    <ligand>
        <name>ATP</name>
        <dbReference type="ChEBI" id="CHEBI:30616"/>
        <note>ligand shared between two neighboring subunits</note>
    </ligand>
</feature>
<keyword evidence="6 10" id="KW-0547">Nucleotide-binding</keyword>
<evidence type="ECO:0000259" key="15">
    <source>
        <dbReference type="Pfam" id="PF02773"/>
    </source>
</evidence>
<comment type="subcellular location">
    <subcellularLocation>
        <location evidence="10 11">Cytoplasm</location>
    </subcellularLocation>
</comment>
<feature type="domain" description="S-adenosylmethionine synthetase N-terminal" evidence="13">
    <location>
        <begin position="5"/>
        <end position="110"/>
    </location>
</feature>
<dbReference type="EC" id="2.5.1.6" evidence="10"/>
<dbReference type="CDD" id="cd18079">
    <property type="entry name" value="S-AdoMet_synt"/>
    <property type="match status" value="1"/>
</dbReference>
<dbReference type="PANTHER" id="PTHR11964">
    <property type="entry name" value="S-ADENOSYLMETHIONINE SYNTHETASE"/>
    <property type="match status" value="1"/>
</dbReference>
<evidence type="ECO:0000256" key="5">
    <source>
        <dbReference type="ARBA" id="ARBA00022723"/>
    </source>
</evidence>
<evidence type="ECO:0000259" key="14">
    <source>
        <dbReference type="Pfam" id="PF02772"/>
    </source>
</evidence>
<keyword evidence="3 10" id="KW-0554">One-carbon metabolism</keyword>